<dbReference type="EMBL" id="JRTT01000130">
    <property type="protein sequence ID" value="KHD73502.1"/>
    <property type="molecule type" value="Genomic_DNA"/>
</dbReference>
<comment type="caution">
    <text evidence="2">The sequence shown here is derived from an EMBL/GenBank/DDBJ whole genome shotgun (WGS) entry which is preliminary data.</text>
</comment>
<name>A0A0A6X0F8_ACTUT</name>
<sequence length="99" mass="10600">MGNRGIVADNDPDEQEKIIKFGTLLANCVIFHTAVDMTTVLRGLLGEGWQIAGDDLAVLSPYLTAHIQRFGVYATDEVALAPDAYNAYLGVELAGMDSA</sequence>
<dbReference type="GO" id="GO:0004803">
    <property type="term" value="F:transposase activity"/>
    <property type="evidence" value="ECO:0007669"/>
    <property type="project" value="InterPro"/>
</dbReference>
<accession>A0A0A6X0F8</accession>
<organism evidence="2 3">
    <name type="scientific">Actinoplanes utahensis</name>
    <dbReference type="NCBI Taxonomy" id="1869"/>
    <lineage>
        <taxon>Bacteria</taxon>
        <taxon>Bacillati</taxon>
        <taxon>Actinomycetota</taxon>
        <taxon>Actinomycetes</taxon>
        <taxon>Micromonosporales</taxon>
        <taxon>Micromonosporaceae</taxon>
        <taxon>Actinoplanes</taxon>
    </lineage>
</organism>
<dbReference type="STRING" id="1869.MB27_33625"/>
<proteinExistence type="predicted"/>
<reference evidence="2 3" key="1">
    <citation type="submission" date="2014-10" db="EMBL/GenBank/DDBJ databases">
        <title>Draft genome sequence of Actinoplanes utahensis NRRL 12052.</title>
        <authorList>
            <person name="Velasco-Bucheli B."/>
            <person name="del Cerro C."/>
            <person name="Hormigo D."/>
            <person name="Garcia J.L."/>
            <person name="Acebal C."/>
            <person name="Arroyo M."/>
            <person name="de la Mata I."/>
        </authorList>
    </citation>
    <scope>NUCLEOTIDE SEQUENCE [LARGE SCALE GENOMIC DNA]</scope>
    <source>
        <strain evidence="2 3">NRRL 12052</strain>
    </source>
</reference>
<dbReference type="Pfam" id="PF01526">
    <property type="entry name" value="DDE_Tnp_Tn3"/>
    <property type="match status" value="1"/>
</dbReference>
<evidence type="ECO:0000313" key="2">
    <source>
        <dbReference type="EMBL" id="KHD73502.1"/>
    </source>
</evidence>
<dbReference type="GO" id="GO:0006313">
    <property type="term" value="P:DNA transposition"/>
    <property type="evidence" value="ECO:0007669"/>
    <property type="project" value="InterPro"/>
</dbReference>
<dbReference type="eggNOG" id="COG4644">
    <property type="taxonomic scope" value="Bacteria"/>
</dbReference>
<feature type="domain" description="Tn3 transposase DDE" evidence="1">
    <location>
        <begin position="2"/>
        <end position="73"/>
    </location>
</feature>
<keyword evidence="3" id="KW-1185">Reference proteome</keyword>
<protein>
    <recommendedName>
        <fullName evidence="1">Tn3 transposase DDE domain-containing protein</fullName>
    </recommendedName>
</protein>
<dbReference type="Proteomes" id="UP000054537">
    <property type="component" value="Unassembled WGS sequence"/>
</dbReference>
<evidence type="ECO:0000313" key="3">
    <source>
        <dbReference type="Proteomes" id="UP000054537"/>
    </source>
</evidence>
<gene>
    <name evidence="2" type="ORF">MB27_33625</name>
</gene>
<dbReference type="InterPro" id="IPR002513">
    <property type="entry name" value="Tn3_Tnp_DDE_dom"/>
</dbReference>
<evidence type="ECO:0000259" key="1">
    <source>
        <dbReference type="Pfam" id="PF01526"/>
    </source>
</evidence>
<dbReference type="AlphaFoldDB" id="A0A0A6X0F8"/>